<evidence type="ECO:0000313" key="1">
    <source>
        <dbReference type="EMBL" id="MBC5658733.1"/>
    </source>
</evidence>
<accession>A0A923RL23</accession>
<dbReference type="RefSeq" id="WP_186873327.1">
    <property type="nucleotide sequence ID" value="NZ_JACOOR010000002.1"/>
</dbReference>
<evidence type="ECO:0000313" key="2">
    <source>
        <dbReference type="Proteomes" id="UP000649345"/>
    </source>
</evidence>
<keyword evidence="2" id="KW-1185">Reference proteome</keyword>
<name>A0A923RL23_9FIRM</name>
<sequence length="317" mass="37047">MIITGIRYFIKGRRRRKSCQQCTGSEYLQREKTYAGKQVKSCEEMNRYIGGQLLSGQPFMAARYGYTEMFVMRTFAFHMRWNYEKAMKQLCLWSGFFPEKTELGKRFLDVMVDAAREADALGVELEPFEDYFISRKMKEELQIASLDSLEPWKTPEQPWSAALKGKRVLVIHPFADTIASQYRKRERIFPGTEILPEFELLTQKAVQTIAGATDERFSDWFEALYYMYEEAMKQEFDVAIIGCGAYGFPLAAMLKKAGKQAVHLGGATQILFGIRGKRWDEQEEYSYVRKWYSDAWVYPGQEERPKQLEKVEDGCYW</sequence>
<proteinExistence type="predicted"/>
<gene>
    <name evidence="1" type="ORF">H8S44_02955</name>
</gene>
<dbReference type="SUPFAM" id="SSF51905">
    <property type="entry name" value="FAD/NAD(P)-binding domain"/>
    <property type="match status" value="1"/>
</dbReference>
<dbReference type="InterPro" id="IPR036188">
    <property type="entry name" value="FAD/NAD-bd_sf"/>
</dbReference>
<organism evidence="1 2">
    <name type="scientific">Anaerosacchariphilus hominis</name>
    <dbReference type="NCBI Taxonomy" id="2763017"/>
    <lineage>
        <taxon>Bacteria</taxon>
        <taxon>Bacillati</taxon>
        <taxon>Bacillota</taxon>
        <taxon>Clostridia</taxon>
        <taxon>Lachnospirales</taxon>
        <taxon>Lachnospiraceae</taxon>
        <taxon>Anaerosacchariphilus</taxon>
    </lineage>
</organism>
<dbReference type="Proteomes" id="UP000649345">
    <property type="component" value="Unassembled WGS sequence"/>
</dbReference>
<dbReference type="EMBL" id="JACOOR010000002">
    <property type="protein sequence ID" value="MBC5658733.1"/>
    <property type="molecule type" value="Genomic_DNA"/>
</dbReference>
<comment type="caution">
    <text evidence="1">The sequence shown here is derived from an EMBL/GenBank/DDBJ whole genome shotgun (WGS) entry which is preliminary data.</text>
</comment>
<dbReference type="AlphaFoldDB" id="A0A923RL23"/>
<reference evidence="1" key="1">
    <citation type="submission" date="2020-08" db="EMBL/GenBank/DDBJ databases">
        <title>Genome public.</title>
        <authorList>
            <person name="Liu C."/>
            <person name="Sun Q."/>
        </authorList>
    </citation>
    <scope>NUCLEOTIDE SEQUENCE</scope>
    <source>
        <strain evidence="1">NSJ-68</strain>
    </source>
</reference>
<protein>
    <submittedName>
        <fullName evidence="1">Uncharacterized protein</fullName>
    </submittedName>
</protein>